<dbReference type="GO" id="GO:0009443">
    <property type="term" value="P:pyridoxal 5'-phosphate salvage"/>
    <property type="evidence" value="ECO:0007669"/>
    <property type="project" value="InterPro"/>
</dbReference>
<feature type="region of interest" description="Disordered" evidence="7">
    <location>
        <begin position="63"/>
        <end position="136"/>
    </location>
</feature>
<dbReference type="PANTHER" id="PTHR10534:SF2">
    <property type="entry name" value="PYRIDOXAL KINASE"/>
    <property type="match status" value="1"/>
</dbReference>
<dbReference type="Gene3D" id="3.40.1190.20">
    <property type="match status" value="1"/>
</dbReference>
<dbReference type="GO" id="GO:0005524">
    <property type="term" value="F:ATP binding"/>
    <property type="evidence" value="ECO:0007669"/>
    <property type="project" value="UniProtKB-KW"/>
</dbReference>
<evidence type="ECO:0000259" key="8">
    <source>
        <dbReference type="Pfam" id="PF08543"/>
    </source>
</evidence>
<keyword evidence="4" id="KW-0547">Nucleotide-binding</keyword>
<proteinExistence type="inferred from homology"/>
<dbReference type="Pfam" id="PF08543">
    <property type="entry name" value="Phos_pyr_kin"/>
    <property type="match status" value="1"/>
</dbReference>
<evidence type="ECO:0000256" key="7">
    <source>
        <dbReference type="SAM" id="MobiDB-lite"/>
    </source>
</evidence>
<keyword evidence="5" id="KW-0418">Kinase</keyword>
<keyword evidence="6" id="KW-0067">ATP-binding</keyword>
<dbReference type="InterPro" id="IPR013749">
    <property type="entry name" value="PM/HMP-P_kinase-1"/>
</dbReference>
<dbReference type="Proteomes" id="UP000218209">
    <property type="component" value="Unassembled WGS sequence"/>
</dbReference>
<gene>
    <name evidence="9" type="ORF">BU14_0130s0006</name>
</gene>
<evidence type="ECO:0000256" key="2">
    <source>
        <dbReference type="ARBA" id="ARBA00012104"/>
    </source>
</evidence>
<feature type="domain" description="Pyridoxamine kinase/Phosphomethylpyrimidine kinase" evidence="8">
    <location>
        <begin position="215"/>
        <end position="319"/>
    </location>
</feature>
<sequence>METPLLSSPRLTTSDGRHRGLCHSPSPAALSADAAVGTLLATPLPHFLPLRHCIRTPRVRLFPKDRLGSPAPSAPLPTPPPPGVEDRLRPPRPRRRTTPAPSSSRHDATPTSPTECAADGGDISSRCPPPPHLPRGRVLSIQSHVVSGTVGQRATVLPLQVLGFDVDAVNSVQFSNHTGYPAGFRGEVLSGAALANLTDGLAVNGLLGGVTHLLTGYIGSASFLRGVVDTRRRLAAASPGLIYVCDPVLGDGGRLYVPEELVAIYREEVLPLAAVATPNAFELGLLAGVAGGISDEASAFAAASVLHDSTGVDTIVVTSLNPPPPLPLLPAGAAPPGDGDGPGDTGDGGVGVVTMLVSAAGGRHRWAVDAPRLPGAYTGAGDMAAALVLAWAAIAADAGDAAPLRTAAARAMATVAAVLRRTCDRAAAARRPPPELALVASLGEVVCPPEGLVTVREVPGREA</sequence>
<organism evidence="9 10">
    <name type="scientific">Porphyra umbilicalis</name>
    <name type="common">Purple laver</name>
    <name type="synonym">Red alga</name>
    <dbReference type="NCBI Taxonomy" id="2786"/>
    <lineage>
        <taxon>Eukaryota</taxon>
        <taxon>Rhodophyta</taxon>
        <taxon>Bangiophyceae</taxon>
        <taxon>Bangiales</taxon>
        <taxon>Bangiaceae</taxon>
        <taxon>Porphyra</taxon>
    </lineage>
</organism>
<name>A0A1X6PAR7_PORUM</name>
<dbReference type="InterPro" id="IPR004625">
    <property type="entry name" value="PyrdxlKinase"/>
</dbReference>
<evidence type="ECO:0000256" key="5">
    <source>
        <dbReference type="ARBA" id="ARBA00022777"/>
    </source>
</evidence>
<evidence type="ECO:0000256" key="4">
    <source>
        <dbReference type="ARBA" id="ARBA00022741"/>
    </source>
</evidence>
<dbReference type="InterPro" id="IPR029056">
    <property type="entry name" value="Ribokinase-like"/>
</dbReference>
<dbReference type="SUPFAM" id="SSF53613">
    <property type="entry name" value="Ribokinase-like"/>
    <property type="match status" value="1"/>
</dbReference>
<evidence type="ECO:0000313" key="9">
    <source>
        <dbReference type="EMBL" id="OSX77850.1"/>
    </source>
</evidence>
<dbReference type="GO" id="GO:0008478">
    <property type="term" value="F:pyridoxal kinase activity"/>
    <property type="evidence" value="ECO:0007669"/>
    <property type="project" value="UniProtKB-EC"/>
</dbReference>
<evidence type="ECO:0000256" key="3">
    <source>
        <dbReference type="ARBA" id="ARBA00022679"/>
    </source>
</evidence>
<dbReference type="NCBIfam" id="TIGR00687">
    <property type="entry name" value="pyridox_kin"/>
    <property type="match status" value="1"/>
</dbReference>
<evidence type="ECO:0000256" key="1">
    <source>
        <dbReference type="ARBA" id="ARBA00008805"/>
    </source>
</evidence>
<protein>
    <recommendedName>
        <fullName evidence="2">pyridoxal kinase</fullName>
        <ecNumber evidence="2">2.7.1.35</ecNumber>
    </recommendedName>
</protein>
<keyword evidence="3" id="KW-0808">Transferase</keyword>
<dbReference type="OrthoDB" id="3689at2759"/>
<accession>A0A1X6PAR7</accession>
<dbReference type="EMBL" id="KV918826">
    <property type="protein sequence ID" value="OSX77850.1"/>
    <property type="molecule type" value="Genomic_DNA"/>
</dbReference>
<dbReference type="EC" id="2.7.1.35" evidence="2"/>
<evidence type="ECO:0000313" key="10">
    <source>
        <dbReference type="Proteomes" id="UP000218209"/>
    </source>
</evidence>
<feature type="compositionally biased region" description="Polar residues" evidence="7">
    <location>
        <begin position="1"/>
        <end position="14"/>
    </location>
</feature>
<feature type="region of interest" description="Disordered" evidence="7">
    <location>
        <begin position="1"/>
        <end position="24"/>
    </location>
</feature>
<dbReference type="PANTHER" id="PTHR10534">
    <property type="entry name" value="PYRIDOXAL KINASE"/>
    <property type="match status" value="1"/>
</dbReference>
<keyword evidence="10" id="KW-1185">Reference proteome</keyword>
<reference evidence="9 10" key="1">
    <citation type="submission" date="2017-03" db="EMBL/GenBank/DDBJ databases">
        <title>WGS assembly of Porphyra umbilicalis.</title>
        <authorList>
            <person name="Brawley S.H."/>
            <person name="Blouin N.A."/>
            <person name="Ficko-Blean E."/>
            <person name="Wheeler G.L."/>
            <person name="Lohr M."/>
            <person name="Goodson H.V."/>
            <person name="Jenkins J.W."/>
            <person name="Blaby-Haas C.E."/>
            <person name="Helliwell K.E."/>
            <person name="Chan C."/>
            <person name="Marriage T."/>
            <person name="Bhattacharya D."/>
            <person name="Klein A.S."/>
            <person name="Badis Y."/>
            <person name="Brodie J."/>
            <person name="Cao Y."/>
            <person name="Collen J."/>
            <person name="Dittami S.M."/>
            <person name="Gachon C.M."/>
            <person name="Green B.R."/>
            <person name="Karpowicz S."/>
            <person name="Kim J.W."/>
            <person name="Kudahl U."/>
            <person name="Lin S."/>
            <person name="Michel G."/>
            <person name="Mittag M."/>
            <person name="Olson B.J."/>
            <person name="Pangilinan J."/>
            <person name="Peng Y."/>
            <person name="Qiu H."/>
            <person name="Shu S."/>
            <person name="Singer J.T."/>
            <person name="Smith A.G."/>
            <person name="Sprecher B.N."/>
            <person name="Wagner V."/>
            <person name="Wang W."/>
            <person name="Wang Z.-Y."/>
            <person name="Yan J."/>
            <person name="Yarish C."/>
            <person name="Zoeuner-Riek S."/>
            <person name="Zhuang Y."/>
            <person name="Zou Y."/>
            <person name="Lindquist E.A."/>
            <person name="Grimwood J."/>
            <person name="Barry K."/>
            <person name="Rokhsar D.S."/>
            <person name="Schmutz J."/>
            <person name="Stiller J.W."/>
            <person name="Grossman A.R."/>
            <person name="Prochnik S.E."/>
        </authorList>
    </citation>
    <scope>NUCLEOTIDE SEQUENCE [LARGE SCALE GENOMIC DNA]</scope>
    <source>
        <strain evidence="9">4086291</strain>
    </source>
</reference>
<dbReference type="GO" id="GO:0005829">
    <property type="term" value="C:cytosol"/>
    <property type="evidence" value="ECO:0007669"/>
    <property type="project" value="TreeGrafter"/>
</dbReference>
<feature type="region of interest" description="Disordered" evidence="7">
    <location>
        <begin position="326"/>
        <end position="346"/>
    </location>
</feature>
<feature type="compositionally biased region" description="Pro residues" evidence="7">
    <location>
        <begin position="72"/>
        <end position="83"/>
    </location>
</feature>
<comment type="similarity">
    <text evidence="1">Belongs to the pyridoxine kinase family.</text>
</comment>
<dbReference type="AlphaFoldDB" id="A0A1X6PAR7"/>
<evidence type="ECO:0000256" key="6">
    <source>
        <dbReference type="ARBA" id="ARBA00022840"/>
    </source>
</evidence>
<dbReference type="CDD" id="cd01173">
    <property type="entry name" value="pyridoxal_pyridoxamine_kinase"/>
    <property type="match status" value="1"/>
</dbReference>